<sequence length="136" mass="16256">MRNLTYEERLKKLDLPTLVYRRARGDMIEVFRIMQEKYDNNVVPRWERSQGATMGHQFKLFKRSAVTKVRSHYIMYRVVDAWNGLPESVVNAPSIYAFESRLDNYWKDQDFRFNSEATLNITRTTEVINQDLDIEV</sequence>
<organism evidence="1 2">
    <name type="scientific">Petrolisthes cinctipes</name>
    <name type="common">Flat porcelain crab</name>
    <dbReference type="NCBI Taxonomy" id="88211"/>
    <lineage>
        <taxon>Eukaryota</taxon>
        <taxon>Metazoa</taxon>
        <taxon>Ecdysozoa</taxon>
        <taxon>Arthropoda</taxon>
        <taxon>Crustacea</taxon>
        <taxon>Multicrustacea</taxon>
        <taxon>Malacostraca</taxon>
        <taxon>Eumalacostraca</taxon>
        <taxon>Eucarida</taxon>
        <taxon>Decapoda</taxon>
        <taxon>Pleocyemata</taxon>
        <taxon>Anomura</taxon>
        <taxon>Galatheoidea</taxon>
        <taxon>Porcellanidae</taxon>
        <taxon>Petrolisthes</taxon>
    </lineage>
</organism>
<dbReference type="AlphaFoldDB" id="A0AAE1FT29"/>
<reference evidence="1" key="1">
    <citation type="submission" date="2023-10" db="EMBL/GenBank/DDBJ databases">
        <title>Genome assemblies of two species of porcelain crab, Petrolisthes cinctipes and Petrolisthes manimaculis (Anomura: Porcellanidae).</title>
        <authorList>
            <person name="Angst P."/>
        </authorList>
    </citation>
    <scope>NUCLEOTIDE SEQUENCE</scope>
    <source>
        <strain evidence="1">PB745_01</strain>
        <tissue evidence="1">Gill</tissue>
    </source>
</reference>
<comment type="caution">
    <text evidence="1">The sequence shown here is derived from an EMBL/GenBank/DDBJ whole genome shotgun (WGS) entry which is preliminary data.</text>
</comment>
<accession>A0AAE1FT29</accession>
<gene>
    <name evidence="1" type="ORF">Pcinc_016096</name>
</gene>
<keyword evidence="2" id="KW-1185">Reference proteome</keyword>
<protein>
    <submittedName>
        <fullName evidence="1">Uncharacterized protein</fullName>
    </submittedName>
</protein>
<dbReference type="EMBL" id="JAWQEG010001461">
    <property type="protein sequence ID" value="KAK3879311.1"/>
    <property type="molecule type" value="Genomic_DNA"/>
</dbReference>
<dbReference type="Proteomes" id="UP001286313">
    <property type="component" value="Unassembled WGS sequence"/>
</dbReference>
<evidence type="ECO:0000313" key="1">
    <source>
        <dbReference type="EMBL" id="KAK3879311.1"/>
    </source>
</evidence>
<proteinExistence type="predicted"/>
<evidence type="ECO:0000313" key="2">
    <source>
        <dbReference type="Proteomes" id="UP001286313"/>
    </source>
</evidence>
<name>A0AAE1FT29_PETCI</name>